<dbReference type="EMBL" id="CAJJDN010000030">
    <property type="protein sequence ID" value="CAD8073110.1"/>
    <property type="molecule type" value="Genomic_DNA"/>
</dbReference>
<feature type="transmembrane region" description="Helical" evidence="6">
    <location>
        <begin position="734"/>
        <end position="751"/>
    </location>
</feature>
<evidence type="ECO:0000313" key="8">
    <source>
        <dbReference type="EMBL" id="CAD8073110.1"/>
    </source>
</evidence>
<dbReference type="Pfam" id="PF04547">
    <property type="entry name" value="Anoctamin"/>
    <property type="match status" value="1"/>
</dbReference>
<evidence type="ECO:0000256" key="4">
    <source>
        <dbReference type="ARBA" id="ARBA00023136"/>
    </source>
</evidence>
<gene>
    <name evidence="8" type="ORF">PSON_ATCC_30995.1.T0300131</name>
</gene>
<feature type="coiled-coil region" evidence="5">
    <location>
        <begin position="487"/>
        <end position="514"/>
    </location>
</feature>
<evidence type="ECO:0000256" key="1">
    <source>
        <dbReference type="ARBA" id="ARBA00004141"/>
    </source>
</evidence>
<feature type="domain" description="Anoctamin transmembrane" evidence="7">
    <location>
        <begin position="688"/>
        <end position="1122"/>
    </location>
</feature>
<feature type="transmembrane region" description="Helical" evidence="6">
    <location>
        <begin position="810"/>
        <end position="834"/>
    </location>
</feature>
<organism evidence="8 9">
    <name type="scientific">Paramecium sonneborni</name>
    <dbReference type="NCBI Taxonomy" id="65129"/>
    <lineage>
        <taxon>Eukaryota</taxon>
        <taxon>Sar</taxon>
        <taxon>Alveolata</taxon>
        <taxon>Ciliophora</taxon>
        <taxon>Intramacronucleata</taxon>
        <taxon>Oligohymenophorea</taxon>
        <taxon>Peniculida</taxon>
        <taxon>Parameciidae</taxon>
        <taxon>Paramecium</taxon>
    </lineage>
</organism>
<keyword evidence="9" id="KW-1185">Reference proteome</keyword>
<accession>A0A8S1LYK6</accession>
<keyword evidence="2 6" id="KW-0812">Transmembrane</keyword>
<comment type="subcellular location">
    <subcellularLocation>
        <location evidence="1">Membrane</location>
        <topology evidence="1">Multi-pass membrane protein</topology>
    </subcellularLocation>
</comment>
<dbReference type="PANTHER" id="PTHR12308">
    <property type="entry name" value="ANOCTAMIN"/>
    <property type="match status" value="1"/>
</dbReference>
<evidence type="ECO:0000256" key="2">
    <source>
        <dbReference type="ARBA" id="ARBA00022692"/>
    </source>
</evidence>
<evidence type="ECO:0000313" key="9">
    <source>
        <dbReference type="Proteomes" id="UP000692954"/>
    </source>
</evidence>
<feature type="transmembrane region" description="Helical" evidence="6">
    <location>
        <begin position="902"/>
        <end position="926"/>
    </location>
</feature>
<evidence type="ECO:0000256" key="3">
    <source>
        <dbReference type="ARBA" id="ARBA00022989"/>
    </source>
</evidence>
<feature type="transmembrane region" description="Helical" evidence="6">
    <location>
        <begin position="705"/>
        <end position="727"/>
    </location>
</feature>
<protein>
    <recommendedName>
        <fullName evidence="7">Anoctamin transmembrane domain-containing protein</fullName>
    </recommendedName>
</protein>
<dbReference type="InterPro" id="IPR049452">
    <property type="entry name" value="Anoctamin_TM"/>
</dbReference>
<feature type="transmembrane region" description="Helical" evidence="6">
    <location>
        <begin position="938"/>
        <end position="956"/>
    </location>
</feature>
<name>A0A8S1LYK6_9CILI</name>
<dbReference type="PANTHER" id="PTHR12308:SF73">
    <property type="entry name" value="ANOCTAMIN"/>
    <property type="match status" value="1"/>
</dbReference>
<feature type="transmembrane region" description="Helical" evidence="6">
    <location>
        <begin position="1091"/>
        <end position="1113"/>
    </location>
</feature>
<comment type="caution">
    <text evidence="8">The sequence shown here is derived from an EMBL/GenBank/DDBJ whole genome shotgun (WGS) entry which is preliminary data.</text>
</comment>
<dbReference type="Proteomes" id="UP000692954">
    <property type="component" value="Unassembled WGS sequence"/>
</dbReference>
<dbReference type="GO" id="GO:0016020">
    <property type="term" value="C:membrane"/>
    <property type="evidence" value="ECO:0007669"/>
    <property type="project" value="UniProtKB-SubCell"/>
</dbReference>
<evidence type="ECO:0000256" key="6">
    <source>
        <dbReference type="SAM" id="Phobius"/>
    </source>
</evidence>
<dbReference type="GO" id="GO:0005254">
    <property type="term" value="F:chloride channel activity"/>
    <property type="evidence" value="ECO:0007669"/>
    <property type="project" value="TreeGrafter"/>
</dbReference>
<dbReference type="OrthoDB" id="296386at2759"/>
<keyword evidence="4 6" id="KW-0472">Membrane</keyword>
<proteinExistence type="predicted"/>
<evidence type="ECO:0000259" key="7">
    <source>
        <dbReference type="Pfam" id="PF04547"/>
    </source>
</evidence>
<evidence type="ECO:0000256" key="5">
    <source>
        <dbReference type="SAM" id="Coils"/>
    </source>
</evidence>
<sequence length="2963" mass="355854">MYKLQQARPNTECQAGFRQKYLPFQQFKSESKLVKEQPKTKKRKKIDNKLQDPLKLYELYLKSLQGTEFTDEDQREYERLIGKCSYDLHTAFYPDGVISFPNPDYEEVAHPQQMRPLEFFDFVQQALKINSKSFNDQLLFKAIETSYQLLSISQSELQNSISSDPFQLQSQQSDVRYKQFFTQQTQSGKRFSKTIRPILSRAEKLSYAMKVLKEQFEQALSQNMKANLIDYINLDYKSLEEAQIRCDIKGEYLNQIQEQWFKTPKEALDTSTMLRNAILIQLSRKGFQTRQVISNDGRWIFLLIKMDEDNLKVVAEQKKLSKRLNFWFSDLFSLEPVDKRLRPLRLNNRLWKPSEYRCTTFFEYLRPQIIELIEQINFKRLSREVNQSHINQELFQYGKQDLNDEEDNGPSDDEWFAFYKYLVHLEKCISQHRQENIINSDLSAILNKQMDSFQLYLKRFQKELIQQGLGNKQEIFLNKQNILNPENQQHLQTVESYDQNAQSLMNEYKQYMIEQNIPLTKYIKILQKERLAYNYMQAFIESLEVANDSKQYLRNLWDQVDLTPQEPFVYFRRPSKRMAPTLQAQQQMIWCKYQKDEDGNISVFSSIDRLKLVYLAVDDCFDINSFTTKGYIHQFFCLNDQYELLGYCQNFEKALTSETQFYHKKLFFFADEWKFKIFEPWFAPIDIICSYYGEKIGLYFYFMSYYTKMLTFISICGLGCSLAEWILNNEDGEASIIITMVFTFVLIQWNSMVTDYWKQQQVRFNIKYGQLNEKEKSTERSSFKGTYIRSLENDQLNSAAQDDSDLVLRLFLASILLVLLIAAYSGLVVGLFTLTTALKNSFGSEFSNVSVMSLEVTLSATINVFVQLFVDKFYDYISTSVTDFENHKTMQKYETSFVVKKFILYFCSYVVPLLFIGYLNGPLNLYCSKSNCSRHVQYYFSTIIIWQFLFKIMQLFKFVSDLAKYPKIKYEINDNDILQFIDETSRRKSYAISPERYGTLEDYMEVLILYSLLIIFGYSFPLSYFLLWSFNILQIQVKKYSFMYCLQRPWPQNESSLGIWNNILDLVNQIGILTNTGIITVLYNKKYGEQLILVFLSLLISNSLFKFVIASVFGDTPFRLTQLTIRHKYLLKSTLEIFSKTKQRSKIKKEEEDVYKRFPLYKLFNSTNNMEFGSFQTISSQSDLEEHIRKGQMRDEQNQKRQVKVLPKKIDLDDPPYELLHNQFSQRVSNWAFEIQYNNLNPFQRKKKLIKYWKYLYKLSVLTTYKKLWTEDRLTQRHFYMKRKKLAIKNLDLRKLYILKQNYNLTHQVYSDNAQLKFRKKFQQVTKNSNKPDDIKEYENMVQKQQNYIEKNVWLNCRKVVVLKIKAIWIRGFRKTVLRRSAIQNIHILTKTSVQNGTFSLKSNIHKQYNKLLENNQKMDGYSMKEFINMVSQLSFEQIDQITFPLTSQSLNIQHYILYPKKSYIFKTVIDQLRDTFIFDAWTTKLQEIAMQFFIEEQFQIENIELIKHFHDNTWLGKKNDQEYLVQFLQVTQNQKLQFQQKLDSKHGVYYAESKNYLRLSNIIDQIDDFVIKGYCLCLYEFEKPISLWQVIKFRKTYGIDYKLEEIHEFLYANLILMKSKPHPYISIYNYFLDGRQYALLNTLKNEQPLYNLAKVIIQMICLKQVDDPYEQLEQMDHKLTDILRAMLDNNITIDQIVFEIKKQHKFKEIQYASDIFKQPDQSFHSQIQLFLHKINCSFRMKFYDQALNLIQQFDNILKREYPPQNKDAVFIFSKSLKEEISKIILQPNYMQRNLDIILIYYLKIATSCAMKIEFDEDLNNLLTGIQSCSNEINLIIRQLCLNIEFQNLNLNEQHTLLRKRKKNKQNTKLFSEQRMFLLETLRYNQEYLNAIIQYKSQLQRYNNQLNVVQSIKQYFNKNYGFASFLIDDSIKNTQKIIKPVQLPVILEQARQISLEMFNLDQFSPQMDDDEAIDLFNKPNNEFNILEEIPHNLNYCMQYIYFQYLQLIVWFDEQNVMFDQYSQQFIRLQIQNIPLYDNLKFQILQLMKYEVQQDFIKTQEDCELGKYLILKIRKWNESNFNEIYDIIDSSDFQYMWVQLMTQSLINKTLTNRQILCDFLEQEKDDIRFILLKIRLQMQLLHMDNYQSTNIIINQNIQNHQKLNRKYEDKSKILELKNFIKQYKYQYYYLEESWFQHFSLSQLRITYLLAICYAYSPKHIENIFNQNQFELTQLQTALNQIEENKQQESYHLMLKAAQIVQLHDYCNLLDDEAIGFVKYQQLYTFINLSLQQGVSLQFTFEAIKRIINYNINPSIFILLLIQQFISFQLIDQVDIFIRLIQKMQQNKSILLEESHDGFDMDLKIFTFFTKSQDMKIIKPYDQLYIRYPTIQQYKELLLDSQCLFYFSLYHENMEEQQIQIRSQLRQLLLDGRFTKMIQLYESLLLYFNMQIGEEVDQLHSKVSRYQLTEKTLFHALICHQLSRYYVCRYDYQQAYNCSKHVLNYIKSSQFEQAVIIKIEKNIFHFQNNIQNEEIMNRFNLQLFDCIQEESDQYYNNVIDETFIHEQILIHVESVLNLQYQFLYQQSHHTNRGRQQSQYQQQKQNEQQQIFEIDIQFTDLLYFLQTLPFRSQQLKVFYIISEYLLNNLKNEGIQIMEMNLKKNCKQRLKEIASQIQSIKLIVSQKIQQKELTQEEFQDAELRKQLLSFEQVILNSVEYGINKVIILSWIHQSIDRALELCEYFQDQYMIKVHYFVPKFQLLRIRMYQEGEQLIKLINQISFVNDSLRDFYSNNSHPTKGVLYYLMGQQKRWLKSLYIKYIEQVIEFQQFNIDELRIITKGLFEQNLKLYQLWEKFDSPYRHTIPQILDAFIIEEVGNIAKDHNSSTELKVFQATSIVEELLKQFQNQIDLNGNLDFIYAASQFDYFKQDNFYTQDIKFIQQQDKLKQQQEQELLQQQQIGQKKRL</sequence>
<feature type="transmembrane region" description="Helical" evidence="6">
    <location>
        <begin position="1007"/>
        <end position="1033"/>
    </location>
</feature>
<keyword evidence="3 6" id="KW-1133">Transmembrane helix</keyword>
<dbReference type="InterPro" id="IPR007632">
    <property type="entry name" value="Anoctamin"/>
</dbReference>
<reference evidence="8" key="1">
    <citation type="submission" date="2021-01" db="EMBL/GenBank/DDBJ databases">
        <authorList>
            <consortium name="Genoscope - CEA"/>
            <person name="William W."/>
        </authorList>
    </citation>
    <scope>NUCLEOTIDE SEQUENCE</scope>
</reference>
<keyword evidence="5" id="KW-0175">Coiled coil</keyword>